<feature type="chain" id="PRO_5016306838" evidence="2">
    <location>
        <begin position="22"/>
        <end position="207"/>
    </location>
</feature>
<dbReference type="InParanoid" id="A0A316V9P7"/>
<feature type="compositionally biased region" description="Polar residues" evidence="1">
    <location>
        <begin position="33"/>
        <end position="57"/>
    </location>
</feature>
<feature type="compositionally biased region" description="Basic and acidic residues" evidence="1">
    <location>
        <begin position="189"/>
        <end position="200"/>
    </location>
</feature>
<feature type="region of interest" description="Disordered" evidence="1">
    <location>
        <begin position="123"/>
        <end position="145"/>
    </location>
</feature>
<keyword evidence="4" id="KW-1185">Reference proteome</keyword>
<feature type="compositionally biased region" description="Basic and acidic residues" evidence="1">
    <location>
        <begin position="123"/>
        <end position="134"/>
    </location>
</feature>
<feature type="region of interest" description="Disordered" evidence="1">
    <location>
        <begin position="185"/>
        <end position="207"/>
    </location>
</feature>
<keyword evidence="2" id="KW-0732">Signal</keyword>
<sequence length="207" mass="24574">MWSTILFTLILCLSFCELGFTAKRADRAKSIDLNRSPSPENSPDNRSALSQRPNTQRTVFKRKSKFDKTSPAYQARQILDGLGHQKGSKEYNSIYRCTVRRIRDAQKKELAKVSEIDKADWEARKEKRRQYSREHRARIQQRKELNISTPEDLKFFQKNEIRQKKRYLSNPQKYRDRALQQYYKRKAAKKEAEKNGKDQEPDQNIQS</sequence>
<protein>
    <submittedName>
        <fullName evidence="3">Uncharacterized protein</fullName>
    </submittedName>
</protein>
<accession>A0A316V9P7</accession>
<dbReference type="AlphaFoldDB" id="A0A316V9P7"/>
<proteinExistence type="predicted"/>
<dbReference type="RefSeq" id="XP_025354641.1">
    <property type="nucleotide sequence ID" value="XM_025497868.1"/>
</dbReference>
<evidence type="ECO:0000256" key="2">
    <source>
        <dbReference type="SAM" id="SignalP"/>
    </source>
</evidence>
<evidence type="ECO:0000256" key="1">
    <source>
        <dbReference type="SAM" id="MobiDB-lite"/>
    </source>
</evidence>
<gene>
    <name evidence="3" type="ORF">FA14DRAFT_157005</name>
</gene>
<evidence type="ECO:0000313" key="4">
    <source>
        <dbReference type="Proteomes" id="UP000245771"/>
    </source>
</evidence>
<evidence type="ECO:0000313" key="3">
    <source>
        <dbReference type="EMBL" id="PWN34339.1"/>
    </source>
</evidence>
<dbReference type="GeneID" id="37019649"/>
<reference evidence="3 4" key="1">
    <citation type="journal article" date="2018" name="Mol. Biol. Evol.">
        <title>Broad Genomic Sampling Reveals a Smut Pathogenic Ancestry of the Fungal Clade Ustilaginomycotina.</title>
        <authorList>
            <person name="Kijpornyongpan T."/>
            <person name="Mondo S.J."/>
            <person name="Barry K."/>
            <person name="Sandor L."/>
            <person name="Lee J."/>
            <person name="Lipzen A."/>
            <person name="Pangilinan J."/>
            <person name="LaButti K."/>
            <person name="Hainaut M."/>
            <person name="Henrissat B."/>
            <person name="Grigoriev I.V."/>
            <person name="Spatafora J.W."/>
            <person name="Aime M.C."/>
        </authorList>
    </citation>
    <scope>NUCLEOTIDE SEQUENCE [LARGE SCALE GENOMIC DNA]</scope>
    <source>
        <strain evidence="3 4">MCA 3882</strain>
    </source>
</reference>
<feature type="region of interest" description="Disordered" evidence="1">
    <location>
        <begin position="31"/>
        <end position="57"/>
    </location>
</feature>
<name>A0A316V9P7_9BASI</name>
<dbReference type="EMBL" id="KZ819604">
    <property type="protein sequence ID" value="PWN34339.1"/>
    <property type="molecule type" value="Genomic_DNA"/>
</dbReference>
<dbReference type="Proteomes" id="UP000245771">
    <property type="component" value="Unassembled WGS sequence"/>
</dbReference>
<organism evidence="3 4">
    <name type="scientific">Meira miltonrushii</name>
    <dbReference type="NCBI Taxonomy" id="1280837"/>
    <lineage>
        <taxon>Eukaryota</taxon>
        <taxon>Fungi</taxon>
        <taxon>Dikarya</taxon>
        <taxon>Basidiomycota</taxon>
        <taxon>Ustilaginomycotina</taxon>
        <taxon>Exobasidiomycetes</taxon>
        <taxon>Exobasidiales</taxon>
        <taxon>Brachybasidiaceae</taxon>
        <taxon>Meira</taxon>
    </lineage>
</organism>
<feature type="signal peptide" evidence="2">
    <location>
        <begin position="1"/>
        <end position="21"/>
    </location>
</feature>